<name>A0AAV5VPI2_9BILA</name>
<evidence type="ECO:0000313" key="1">
    <source>
        <dbReference type="EMBL" id="GMT20496.1"/>
    </source>
</evidence>
<organism evidence="1 2">
    <name type="scientific">Pristionchus fissidentatus</name>
    <dbReference type="NCBI Taxonomy" id="1538716"/>
    <lineage>
        <taxon>Eukaryota</taxon>
        <taxon>Metazoa</taxon>
        <taxon>Ecdysozoa</taxon>
        <taxon>Nematoda</taxon>
        <taxon>Chromadorea</taxon>
        <taxon>Rhabditida</taxon>
        <taxon>Rhabditina</taxon>
        <taxon>Diplogasteromorpha</taxon>
        <taxon>Diplogasteroidea</taxon>
        <taxon>Neodiplogasteridae</taxon>
        <taxon>Pristionchus</taxon>
    </lineage>
</organism>
<dbReference type="AlphaFoldDB" id="A0AAV5VPI2"/>
<dbReference type="EMBL" id="BTSY01000003">
    <property type="protein sequence ID" value="GMT20496.1"/>
    <property type="molecule type" value="Genomic_DNA"/>
</dbReference>
<evidence type="ECO:0000313" key="2">
    <source>
        <dbReference type="Proteomes" id="UP001432322"/>
    </source>
</evidence>
<reference evidence="1" key="1">
    <citation type="submission" date="2023-10" db="EMBL/GenBank/DDBJ databases">
        <title>Genome assembly of Pristionchus species.</title>
        <authorList>
            <person name="Yoshida K."/>
            <person name="Sommer R.J."/>
        </authorList>
    </citation>
    <scope>NUCLEOTIDE SEQUENCE</scope>
    <source>
        <strain evidence="1">RS5133</strain>
    </source>
</reference>
<feature type="non-terminal residue" evidence="1">
    <location>
        <position position="1"/>
    </location>
</feature>
<dbReference type="Proteomes" id="UP001432322">
    <property type="component" value="Unassembled WGS sequence"/>
</dbReference>
<sequence>ATVGTIHVHIFEGKEGETDVILPPNLRNIKYNHLITGFYVDHSNFHFDVLDALLNEKTGDAEIFLNWYHRTKTIDISNVKKWLLTFPKSRILSLEIVRIKDDSIIYHQYPDH</sequence>
<keyword evidence="2" id="KW-1185">Reference proteome</keyword>
<accession>A0AAV5VPI2</accession>
<feature type="non-terminal residue" evidence="1">
    <location>
        <position position="112"/>
    </location>
</feature>
<gene>
    <name evidence="1" type="ORF">PFISCL1PPCAC_11793</name>
</gene>
<proteinExistence type="predicted"/>
<comment type="caution">
    <text evidence="1">The sequence shown here is derived from an EMBL/GenBank/DDBJ whole genome shotgun (WGS) entry which is preliminary data.</text>
</comment>
<protein>
    <submittedName>
        <fullName evidence="1">Uncharacterized protein</fullName>
    </submittedName>
</protein>